<dbReference type="Proteomes" id="UP000005714">
    <property type="component" value="Unassembled WGS sequence"/>
</dbReference>
<evidence type="ECO:0000313" key="2">
    <source>
        <dbReference type="EMBL" id="EFG46906.1"/>
    </source>
</evidence>
<organism evidence="2 3">
    <name type="scientific">Brevibacterium mcbrellneri ATCC 49030</name>
    <dbReference type="NCBI Taxonomy" id="585530"/>
    <lineage>
        <taxon>Bacteria</taxon>
        <taxon>Bacillati</taxon>
        <taxon>Actinomycetota</taxon>
        <taxon>Actinomycetes</taxon>
        <taxon>Micrococcales</taxon>
        <taxon>Brevibacteriaceae</taxon>
        <taxon>Brevibacterium</taxon>
    </lineage>
</organism>
<dbReference type="AlphaFoldDB" id="D4YP94"/>
<gene>
    <name evidence="2" type="ORF">HMPREF0183_1754</name>
</gene>
<comment type="caution">
    <text evidence="2">The sequence shown here is derived from an EMBL/GenBank/DDBJ whole genome shotgun (WGS) entry which is preliminary data.</text>
</comment>
<protein>
    <submittedName>
        <fullName evidence="2">Uncharacterized protein</fullName>
    </submittedName>
</protein>
<accession>D4YP94</accession>
<proteinExistence type="predicted"/>
<feature type="region of interest" description="Disordered" evidence="1">
    <location>
        <begin position="20"/>
        <end position="42"/>
    </location>
</feature>
<sequence length="42" mass="4534">MEEVAMVAEATVVPRLDNQLQVPPAHPAPQVAREDLRTLAGL</sequence>
<dbReference type="EMBL" id="ADNU01000048">
    <property type="protein sequence ID" value="EFG46906.1"/>
    <property type="molecule type" value="Genomic_DNA"/>
</dbReference>
<name>D4YP94_9MICO</name>
<feature type="compositionally biased region" description="Basic and acidic residues" evidence="1">
    <location>
        <begin position="32"/>
        <end position="42"/>
    </location>
</feature>
<evidence type="ECO:0000256" key="1">
    <source>
        <dbReference type="SAM" id="MobiDB-lite"/>
    </source>
</evidence>
<reference evidence="2 3" key="1">
    <citation type="submission" date="2010-04" db="EMBL/GenBank/DDBJ databases">
        <authorList>
            <person name="Qin X."/>
            <person name="Bachman B."/>
            <person name="Battles P."/>
            <person name="Bell A."/>
            <person name="Bess C."/>
            <person name="Bickham C."/>
            <person name="Chaboub L."/>
            <person name="Chen D."/>
            <person name="Coyle M."/>
            <person name="Deiros D.R."/>
            <person name="Dinh H."/>
            <person name="Forbes L."/>
            <person name="Fowler G."/>
            <person name="Francisco L."/>
            <person name="Fu Q."/>
            <person name="Gubbala S."/>
            <person name="Hale W."/>
            <person name="Han Y."/>
            <person name="Hemphill L."/>
            <person name="Highlander S.K."/>
            <person name="Hirani K."/>
            <person name="Hogues M."/>
            <person name="Jackson L."/>
            <person name="Jakkamsetti A."/>
            <person name="Javaid M."/>
            <person name="Jiang H."/>
            <person name="Korchina V."/>
            <person name="Kovar C."/>
            <person name="Lara F."/>
            <person name="Lee S."/>
            <person name="Mata R."/>
            <person name="Mathew T."/>
            <person name="Moen C."/>
            <person name="Morales K."/>
            <person name="Munidasa M."/>
            <person name="Nazareth L."/>
            <person name="Ngo R."/>
            <person name="Nguyen L."/>
            <person name="Okwuonu G."/>
            <person name="Ongeri F."/>
            <person name="Patil S."/>
            <person name="Petrosino J."/>
            <person name="Pham C."/>
            <person name="Pham P."/>
            <person name="Pu L.-L."/>
            <person name="Puazo M."/>
            <person name="Raj R."/>
            <person name="Reid J."/>
            <person name="Rouhana J."/>
            <person name="Saada N."/>
            <person name="Shang Y."/>
            <person name="Simmons D."/>
            <person name="Thornton R."/>
            <person name="Warren J."/>
            <person name="Weissenberger G."/>
            <person name="Zhang J."/>
            <person name="Zhang L."/>
            <person name="Zhou C."/>
            <person name="Zhu D."/>
            <person name="Muzny D."/>
            <person name="Worley K."/>
            <person name="Gibbs R."/>
        </authorList>
    </citation>
    <scope>NUCLEOTIDE SEQUENCE [LARGE SCALE GENOMIC DNA]</scope>
    <source>
        <strain evidence="2 3">ATCC 49030</strain>
    </source>
</reference>
<evidence type="ECO:0000313" key="3">
    <source>
        <dbReference type="Proteomes" id="UP000005714"/>
    </source>
</evidence>
<keyword evidence="3" id="KW-1185">Reference proteome</keyword>
<dbReference type="STRING" id="585530.HMPREF0183_1754"/>